<evidence type="ECO:0000313" key="3">
    <source>
        <dbReference type="Proteomes" id="UP000288716"/>
    </source>
</evidence>
<keyword evidence="3" id="KW-1185">Reference proteome</keyword>
<feature type="non-terminal residue" evidence="2">
    <location>
        <position position="139"/>
    </location>
</feature>
<dbReference type="Proteomes" id="UP000288716">
    <property type="component" value="Unassembled WGS sequence"/>
</dbReference>
<proteinExistence type="predicted"/>
<dbReference type="InterPro" id="IPR050621">
    <property type="entry name" value="Tudor_domain_containing"/>
</dbReference>
<dbReference type="Gene3D" id="2.30.30.140">
    <property type="match status" value="1"/>
</dbReference>
<dbReference type="OrthoDB" id="6513490at2759"/>
<accession>A0A443QTB3</accession>
<dbReference type="STRING" id="299467.A0A443QTB3"/>
<dbReference type="InterPro" id="IPR002999">
    <property type="entry name" value="Tudor"/>
</dbReference>
<dbReference type="PANTHER" id="PTHR22948">
    <property type="entry name" value="TUDOR DOMAIN CONTAINING PROTEIN"/>
    <property type="match status" value="1"/>
</dbReference>
<evidence type="ECO:0000313" key="2">
    <source>
        <dbReference type="EMBL" id="RWS06241.1"/>
    </source>
</evidence>
<comment type="caution">
    <text evidence="2">The sequence shown here is derived from an EMBL/GenBank/DDBJ whole genome shotgun (WGS) entry which is preliminary data.</text>
</comment>
<dbReference type="VEuPathDB" id="VectorBase:LDEU014191"/>
<reference evidence="2 3" key="1">
    <citation type="journal article" date="2018" name="Gigascience">
        <title>Genomes of trombidid mites reveal novel predicted allergens and laterally-transferred genes associated with secondary metabolism.</title>
        <authorList>
            <person name="Dong X."/>
            <person name="Chaisiri K."/>
            <person name="Xia D."/>
            <person name="Armstrong S.D."/>
            <person name="Fang Y."/>
            <person name="Donnelly M.J."/>
            <person name="Kadowaki T."/>
            <person name="McGarry J.W."/>
            <person name="Darby A.C."/>
            <person name="Makepeace B.L."/>
        </authorList>
    </citation>
    <scope>NUCLEOTIDE SEQUENCE [LARGE SCALE GENOMIC DNA]</scope>
    <source>
        <strain evidence="2">UoL-UT</strain>
    </source>
</reference>
<dbReference type="PROSITE" id="PS50304">
    <property type="entry name" value="TUDOR"/>
    <property type="match status" value="1"/>
</dbReference>
<sequence length="139" mass="16085">MTEDKGNDLLSRIPTLITTVISPHSFWVHIQGKEHSDAVIALMAELEFYNRLESEAYHIPNEFIRKGLFCAAKFPGDNRWRRVKITRLEASDRVTVYFIDYGGLSILDRQSLRLLKRKFFTLEQHAIHVSLKGIEPVSN</sequence>
<organism evidence="2 3">
    <name type="scientific">Leptotrombidium deliense</name>
    <dbReference type="NCBI Taxonomy" id="299467"/>
    <lineage>
        <taxon>Eukaryota</taxon>
        <taxon>Metazoa</taxon>
        <taxon>Ecdysozoa</taxon>
        <taxon>Arthropoda</taxon>
        <taxon>Chelicerata</taxon>
        <taxon>Arachnida</taxon>
        <taxon>Acari</taxon>
        <taxon>Acariformes</taxon>
        <taxon>Trombidiformes</taxon>
        <taxon>Prostigmata</taxon>
        <taxon>Anystina</taxon>
        <taxon>Parasitengona</taxon>
        <taxon>Trombiculoidea</taxon>
        <taxon>Trombiculidae</taxon>
        <taxon>Leptotrombidium</taxon>
    </lineage>
</organism>
<dbReference type="SUPFAM" id="SSF63748">
    <property type="entry name" value="Tudor/PWWP/MBT"/>
    <property type="match status" value="1"/>
</dbReference>
<feature type="domain" description="Tudor" evidence="1">
    <location>
        <begin position="63"/>
        <end position="122"/>
    </location>
</feature>
<name>A0A443QTB3_9ACAR</name>
<dbReference type="SMART" id="SM00333">
    <property type="entry name" value="TUDOR"/>
    <property type="match status" value="1"/>
</dbReference>
<dbReference type="Pfam" id="PF00567">
    <property type="entry name" value="TUDOR"/>
    <property type="match status" value="1"/>
</dbReference>
<gene>
    <name evidence="2" type="ORF">B4U80_12612</name>
</gene>
<dbReference type="PANTHER" id="PTHR22948:SF76">
    <property type="entry name" value="FI20010P1-RELATED"/>
    <property type="match status" value="1"/>
</dbReference>
<protein>
    <recommendedName>
        <fullName evidence="1">Tudor domain-containing protein</fullName>
    </recommendedName>
</protein>
<evidence type="ECO:0000259" key="1">
    <source>
        <dbReference type="PROSITE" id="PS50304"/>
    </source>
</evidence>
<dbReference type="EMBL" id="NCKV01052220">
    <property type="protein sequence ID" value="RWS06241.1"/>
    <property type="molecule type" value="Genomic_DNA"/>
</dbReference>
<dbReference type="AlphaFoldDB" id="A0A443QTB3"/>